<protein>
    <submittedName>
        <fullName evidence="1">Uncharacterized protein</fullName>
    </submittedName>
</protein>
<dbReference type="KEGG" id="aser:Asera_02840"/>
<dbReference type="RefSeq" id="WP_157034644.1">
    <property type="nucleotide sequence ID" value="NZ_AP023354.1"/>
</dbReference>
<sequence length="339" mass="38098">MNKKRYATEFALNVVAYGQLFGRQKDLMESTDLAKDCNLYIVSRRPRISVHPDSVFIDEERFSLTLREQREDAFRELHIAGRHALGKGPFKWVSSFPYEDFSIVDAEGNAVAGGVVAIAAVGWGMIAPSALPQEVIYIGQAFGKAGERTAYDRLKSHSTLQRIYSENRPDLEIWLSLCRLSDMNLASEIDPTYEAIRTDEEDDEHVAKVFSRVNESGFASREAVAIAEAGMIAYFRPIYNEKFKDNYPDPRHVHISTCYDLELSNVVVELQGQDIDACYYSSDVPRPSSIHFMKYPLYDTYGMILGPGTLVAEMNLARSECDSRPASPADSPGPHDEDQ</sequence>
<dbReference type="AlphaFoldDB" id="A0A810KV56"/>
<gene>
    <name evidence="1" type="ORF">Asera_02840</name>
</gene>
<evidence type="ECO:0000313" key="2">
    <source>
        <dbReference type="Proteomes" id="UP000680750"/>
    </source>
</evidence>
<proteinExistence type="predicted"/>
<reference evidence="1" key="1">
    <citation type="submission" date="2020-08" db="EMBL/GenBank/DDBJ databases">
        <title>Whole genome shotgun sequence of Actinocatenispora sera NBRC 101916.</title>
        <authorList>
            <person name="Komaki H."/>
            <person name="Tamura T."/>
        </authorList>
    </citation>
    <scope>NUCLEOTIDE SEQUENCE</scope>
    <source>
        <strain evidence="1">NBRC 101916</strain>
    </source>
</reference>
<name>A0A810KV56_9ACTN</name>
<dbReference type="Proteomes" id="UP000680750">
    <property type="component" value="Chromosome"/>
</dbReference>
<dbReference type="EMBL" id="AP023354">
    <property type="protein sequence ID" value="BCJ26176.1"/>
    <property type="molecule type" value="Genomic_DNA"/>
</dbReference>
<evidence type="ECO:0000313" key="1">
    <source>
        <dbReference type="EMBL" id="BCJ26176.1"/>
    </source>
</evidence>
<organism evidence="1 2">
    <name type="scientific">Actinocatenispora sera</name>
    <dbReference type="NCBI Taxonomy" id="390989"/>
    <lineage>
        <taxon>Bacteria</taxon>
        <taxon>Bacillati</taxon>
        <taxon>Actinomycetota</taxon>
        <taxon>Actinomycetes</taxon>
        <taxon>Micromonosporales</taxon>
        <taxon>Micromonosporaceae</taxon>
        <taxon>Actinocatenispora</taxon>
    </lineage>
</organism>
<dbReference type="OrthoDB" id="3493606at2"/>
<accession>A0A810KV56</accession>
<keyword evidence="2" id="KW-1185">Reference proteome</keyword>